<dbReference type="SUPFAM" id="SSF56601">
    <property type="entry name" value="beta-lactamase/transpeptidase-like"/>
    <property type="match status" value="1"/>
</dbReference>
<dbReference type="RefSeq" id="WP_310092105.1">
    <property type="nucleotide sequence ID" value="NZ_JAVDUU010000001.1"/>
</dbReference>
<dbReference type="InterPro" id="IPR050491">
    <property type="entry name" value="AmpC-like"/>
</dbReference>
<evidence type="ECO:0000256" key="1">
    <source>
        <dbReference type="SAM" id="MobiDB-lite"/>
    </source>
</evidence>
<dbReference type="InterPro" id="IPR012338">
    <property type="entry name" value="Beta-lactam/transpept-like"/>
</dbReference>
<comment type="caution">
    <text evidence="4">The sequence shown here is derived from an EMBL/GenBank/DDBJ whole genome shotgun (WGS) entry which is preliminary data.</text>
</comment>
<dbReference type="InterPro" id="IPR001466">
    <property type="entry name" value="Beta-lactam-related"/>
</dbReference>
<feature type="signal peptide" evidence="2">
    <location>
        <begin position="1"/>
        <end position="37"/>
    </location>
</feature>
<keyword evidence="2" id="KW-0732">Signal</keyword>
<organism evidence="4 5">
    <name type="scientific">Mucilaginibacter pocheonensis</name>
    <dbReference type="NCBI Taxonomy" id="398050"/>
    <lineage>
        <taxon>Bacteria</taxon>
        <taxon>Pseudomonadati</taxon>
        <taxon>Bacteroidota</taxon>
        <taxon>Sphingobacteriia</taxon>
        <taxon>Sphingobacteriales</taxon>
        <taxon>Sphingobacteriaceae</taxon>
        <taxon>Mucilaginibacter</taxon>
    </lineage>
</organism>
<proteinExistence type="predicted"/>
<sequence length="419" mass="45559">MKKTYKAGICCFAANALKFTKLIAVTGLLLFASCSKKDSPSITKTDTGTDTGTGTGTRTGTTTDTLTASKVAVAALDDEVNAFMTTYNVPAVSVAITKGEKLVYLKAYGTSDQSRGVKAAISDRYRIASLSKQITAVAIMRLLDGGKIKLEDKVFGDGGILGKTYGTKTYGPHITDITVDELLHHTSGGWNNEVNDPMFTNPTMTAAQLITWTLDNRPLDHIPGTSYAYSNFGYCILGRVIEKITGQTYEEAVKTLVLTPIGITDMTIGGNTLAQKLPKEVTYYGQDSEDPYAYNITRMDSHGGWIATAADLARFLVYIDKFPVRKDILTPSTLNVMYTGSTANTAYGCGWAIAGNNYAHTGSLPGTATEQARLDNGFNFVILTNTRSWKTKFGYDLDQIFWRSYAKNPTWSADDLFTK</sequence>
<feature type="chain" id="PRO_5047139818" evidence="2">
    <location>
        <begin position="38"/>
        <end position="419"/>
    </location>
</feature>
<feature type="region of interest" description="Disordered" evidence="1">
    <location>
        <begin position="37"/>
        <end position="60"/>
    </location>
</feature>
<evidence type="ECO:0000313" key="4">
    <source>
        <dbReference type="EMBL" id="MDR6940916.1"/>
    </source>
</evidence>
<accession>A0ABU1T6R0</accession>
<dbReference type="EMBL" id="JAVDUU010000001">
    <property type="protein sequence ID" value="MDR6940916.1"/>
    <property type="molecule type" value="Genomic_DNA"/>
</dbReference>
<reference evidence="4 5" key="1">
    <citation type="submission" date="2023-07" db="EMBL/GenBank/DDBJ databases">
        <title>Sorghum-associated microbial communities from plants grown in Nebraska, USA.</title>
        <authorList>
            <person name="Schachtman D."/>
        </authorList>
    </citation>
    <scope>NUCLEOTIDE SEQUENCE [LARGE SCALE GENOMIC DNA]</scope>
    <source>
        <strain evidence="4 5">3262</strain>
    </source>
</reference>
<dbReference type="Proteomes" id="UP001247620">
    <property type="component" value="Unassembled WGS sequence"/>
</dbReference>
<evidence type="ECO:0000256" key="2">
    <source>
        <dbReference type="SAM" id="SignalP"/>
    </source>
</evidence>
<protein>
    <submittedName>
        <fullName evidence="4">CubicO group peptidase (Beta-lactamase class C family)</fullName>
    </submittedName>
</protein>
<feature type="domain" description="Beta-lactamase-related" evidence="3">
    <location>
        <begin position="77"/>
        <end position="397"/>
    </location>
</feature>
<name>A0ABU1T6R0_9SPHI</name>
<dbReference type="PROSITE" id="PS51257">
    <property type="entry name" value="PROKAR_LIPOPROTEIN"/>
    <property type="match status" value="1"/>
</dbReference>
<gene>
    <name evidence="4" type="ORF">J2W55_000744</name>
</gene>
<keyword evidence="5" id="KW-1185">Reference proteome</keyword>
<evidence type="ECO:0000313" key="5">
    <source>
        <dbReference type="Proteomes" id="UP001247620"/>
    </source>
</evidence>
<evidence type="ECO:0000259" key="3">
    <source>
        <dbReference type="Pfam" id="PF00144"/>
    </source>
</evidence>
<dbReference type="PANTHER" id="PTHR46825">
    <property type="entry name" value="D-ALANYL-D-ALANINE-CARBOXYPEPTIDASE/ENDOPEPTIDASE AMPH"/>
    <property type="match status" value="1"/>
</dbReference>
<dbReference type="PANTHER" id="PTHR46825:SF7">
    <property type="entry name" value="D-ALANYL-D-ALANINE CARBOXYPEPTIDASE"/>
    <property type="match status" value="1"/>
</dbReference>
<dbReference type="Gene3D" id="3.40.710.10">
    <property type="entry name" value="DD-peptidase/beta-lactamase superfamily"/>
    <property type="match status" value="1"/>
</dbReference>
<dbReference type="Pfam" id="PF00144">
    <property type="entry name" value="Beta-lactamase"/>
    <property type="match status" value="1"/>
</dbReference>